<accession>A0A2A6B2H4</accession>
<dbReference type="Gene3D" id="1.10.630.10">
    <property type="entry name" value="Cytochrome P450"/>
    <property type="match status" value="1"/>
</dbReference>
<evidence type="ECO:0000256" key="2">
    <source>
        <dbReference type="ARBA" id="ARBA00003690"/>
    </source>
</evidence>
<keyword evidence="9" id="KW-0472">Membrane</keyword>
<dbReference type="GO" id="GO:0005789">
    <property type="term" value="C:endoplasmic reticulum membrane"/>
    <property type="evidence" value="ECO:0007669"/>
    <property type="project" value="UniProtKB-SubCell"/>
</dbReference>
<keyword evidence="5" id="KW-0479">Metal-binding</keyword>
<evidence type="ECO:0000256" key="7">
    <source>
        <dbReference type="ARBA" id="ARBA00023033"/>
    </source>
</evidence>
<dbReference type="GO" id="GO:0004497">
    <property type="term" value="F:monooxygenase activity"/>
    <property type="evidence" value="ECO:0007669"/>
    <property type="project" value="UniProtKB-KW"/>
</dbReference>
<dbReference type="SUPFAM" id="SSF82199">
    <property type="entry name" value="SET domain"/>
    <property type="match status" value="1"/>
</dbReference>
<reference evidence="11" key="1">
    <citation type="journal article" date="2008" name="Nat. Genet.">
        <title>The Pristionchus pacificus genome provides a unique perspective on nematode lifestyle and parasitism.</title>
        <authorList>
            <person name="Dieterich C."/>
            <person name="Clifton S.W."/>
            <person name="Schuster L.N."/>
            <person name="Chinwalla A."/>
            <person name="Delehaunty K."/>
            <person name="Dinkelacker I."/>
            <person name="Fulton L."/>
            <person name="Fulton R."/>
            <person name="Godfrey J."/>
            <person name="Minx P."/>
            <person name="Mitreva M."/>
            <person name="Roeseler W."/>
            <person name="Tian H."/>
            <person name="Witte H."/>
            <person name="Yang S.P."/>
            <person name="Wilson R.K."/>
            <person name="Sommer R.J."/>
        </authorList>
    </citation>
    <scope>NUCLEOTIDE SEQUENCE [LARGE SCALE GENOMIC DNA]</scope>
    <source>
        <strain evidence="11">PS312</strain>
    </source>
</reference>
<dbReference type="CDD" id="cd20628">
    <property type="entry name" value="CYP4"/>
    <property type="match status" value="1"/>
</dbReference>
<dbReference type="Pfam" id="PF00067">
    <property type="entry name" value="p450"/>
    <property type="match status" value="1"/>
</dbReference>
<dbReference type="InterPro" id="IPR046341">
    <property type="entry name" value="SET_dom_sf"/>
</dbReference>
<reference evidence="10" key="2">
    <citation type="submission" date="2022-06" db="UniProtKB">
        <authorList>
            <consortium name="EnsemblMetazoa"/>
        </authorList>
    </citation>
    <scope>IDENTIFICATION</scope>
    <source>
        <strain evidence="10">PS312</strain>
    </source>
</reference>
<organism evidence="10 11">
    <name type="scientific">Pristionchus pacificus</name>
    <name type="common">Parasitic nematode worm</name>
    <dbReference type="NCBI Taxonomy" id="54126"/>
    <lineage>
        <taxon>Eukaryota</taxon>
        <taxon>Metazoa</taxon>
        <taxon>Ecdysozoa</taxon>
        <taxon>Nematoda</taxon>
        <taxon>Chromadorea</taxon>
        <taxon>Rhabditida</taxon>
        <taxon>Rhabditina</taxon>
        <taxon>Diplogasteromorpha</taxon>
        <taxon>Diplogasteroidea</taxon>
        <taxon>Neodiplogasteridae</taxon>
        <taxon>Pristionchus</taxon>
    </lineage>
</organism>
<dbReference type="InterPro" id="IPR002403">
    <property type="entry name" value="Cyt_P450_E_grp-IV"/>
</dbReference>
<evidence type="ECO:0000256" key="8">
    <source>
        <dbReference type="SAM" id="MobiDB-lite"/>
    </source>
</evidence>
<gene>
    <name evidence="10" type="primary">WBGene00113077</name>
</gene>
<dbReference type="PANTHER" id="PTHR24291">
    <property type="entry name" value="CYTOCHROME P450 FAMILY 4"/>
    <property type="match status" value="1"/>
</dbReference>
<keyword evidence="9" id="KW-1133">Transmembrane helix</keyword>
<feature type="compositionally biased region" description="Basic and acidic residues" evidence="8">
    <location>
        <begin position="763"/>
        <end position="776"/>
    </location>
</feature>
<feature type="transmembrane region" description="Helical" evidence="9">
    <location>
        <begin position="12"/>
        <end position="31"/>
    </location>
</feature>
<dbReference type="GO" id="GO:0016705">
    <property type="term" value="F:oxidoreductase activity, acting on paired donors, with incorporation or reduction of molecular oxygen"/>
    <property type="evidence" value="ECO:0007669"/>
    <property type="project" value="InterPro"/>
</dbReference>
<evidence type="ECO:0000256" key="9">
    <source>
        <dbReference type="SAM" id="Phobius"/>
    </source>
</evidence>
<name>A0A2A6B2H4_PRIPA</name>
<dbReference type="EnsemblMetazoa" id="PPA23523.1">
    <property type="protein sequence ID" value="PPA23523.1"/>
    <property type="gene ID" value="WBGene00113077"/>
</dbReference>
<sequence>MKPTHLASNPMAVIGLLFTIAAAIYYIPWLVKMVSEWIHQYPYIKKLPGPKGLPLVGNVLELTGDGKTTSSTTAPLLFWLECAKKAREEGHQIFTMTALGRAITFPLTGEMVKLICESPEQLMKGKDYAYLEAWVGEGILTSIGDKWKERRKFFSPMFHFSMLEGYIDTFNKHGKILVDEVLKNEGTEIDMFMFTKRCSLDIICDTAMGCDFGIQRNPDHPYPHAIEVYTNFSQRYNMEPQMWVTLIWYLLYHREYKTALNQLHALTDDIIQERFKRVQSGEVDLNAKRKPFIDHLFGLHEQGKMTLEEVHYEINATIFGGHDTTASAQSWVFWALATQPHFQQQCYEEAMEIFGDSDRDCTHDDLKALEFTERFIRETMRIFAPVPLIEREMVSDFKMGDYVIPKGSEIFINAFLVHHNPDAYPDPWKFDPDRFLLDNVSKRHPYDYVPFCAGHRSQKFAMQEMKLLTSWTLRKMSFHTDAKLLDQGFSTEVVLKPTLGCRMTIELMDVNGKMNELPDPHQWMKKTFKLKDVSDWTFPKEVLPLEVTFEGCKQMDLISEEGAKKLRERINEFADVAELALNFVKAKFFDSDFLWIGGCPTLDDEDVDVFKETIVKGFAQVAKQMSSSRKRKSSDPILKYVFTAEYDPLRGEMILFPQIEDKRNKLNKYELIVEKNALLENLEHVFKSKVIYWAEKPHLFLVKMASKKYEHYWSARKTSGQFTFEESATNEKEVCEEERTVQGKKHVKNEDVSESTETMVDGSTRECHHGSSSDKDASVVDLIEDPSCVDGEYCGAKYAGDREVERIMLKLAHKHDKSFEYSRTSPFLTDFDHKTIEFQLREMGFRKPKSKKRKNERTKDELVKLFNINGAPWLTPDTFIPVGKRKESVGELEFFFAPNAKEIDDKMSPPGMPSYDFINYYEESEMGNEEARKEASTFTVDCSEICDMDVGCLYQSCPCMQMSAINADGLVRHNFDAIYECCRRCPCHYRNEKCRSIVRLKSRELQSVYISPMEFTLRTLQNIQRGEVIMPFTGVRQSFVTPEDGVWSMEIKTQYKGSEFLINTRKSGNAARFCCHSYSPNCAVIPLYRGGMKHVDPEMYLYSLGPLEAGDLMYINYGDTFGMTRKDCKCTQLLCHKPEELKLFRNTTWNEARTLLIHLEMMKRARMIQREQQFLRIQSTVIEDRKDESDSASKIVKEYSSY</sequence>
<evidence type="ECO:0000256" key="4">
    <source>
        <dbReference type="ARBA" id="ARBA00022617"/>
    </source>
</evidence>
<feature type="region of interest" description="Disordered" evidence="8">
    <location>
        <begin position="741"/>
        <end position="776"/>
    </location>
</feature>
<dbReference type="PANTHER" id="PTHR24291:SF194">
    <property type="entry name" value="CYTOCHROME P450 FAMILY"/>
    <property type="match status" value="1"/>
</dbReference>
<comment type="similarity">
    <text evidence="3">Belongs to the cytochrome P450 family.</text>
</comment>
<comment type="cofactor">
    <cofactor evidence="1">
        <name>heme</name>
        <dbReference type="ChEBI" id="CHEBI:30413"/>
    </cofactor>
</comment>
<dbReference type="SUPFAM" id="SSF48264">
    <property type="entry name" value="Cytochrome P450"/>
    <property type="match status" value="1"/>
</dbReference>
<evidence type="ECO:0000313" key="10">
    <source>
        <dbReference type="EnsemblMetazoa" id="PPA23523.1"/>
    </source>
</evidence>
<keyword evidence="7" id="KW-0560">Oxidoreductase</keyword>
<dbReference type="GO" id="GO:0005506">
    <property type="term" value="F:iron ion binding"/>
    <property type="evidence" value="ECO:0007669"/>
    <property type="project" value="InterPro"/>
</dbReference>
<evidence type="ECO:0000256" key="3">
    <source>
        <dbReference type="ARBA" id="ARBA00010617"/>
    </source>
</evidence>
<dbReference type="GO" id="GO:0020037">
    <property type="term" value="F:heme binding"/>
    <property type="evidence" value="ECO:0007669"/>
    <property type="project" value="InterPro"/>
</dbReference>
<dbReference type="PROSITE" id="PS50280">
    <property type="entry name" value="SET"/>
    <property type="match status" value="1"/>
</dbReference>
<evidence type="ECO:0000256" key="1">
    <source>
        <dbReference type="ARBA" id="ARBA00001971"/>
    </source>
</evidence>
<evidence type="ECO:0000313" key="11">
    <source>
        <dbReference type="Proteomes" id="UP000005239"/>
    </source>
</evidence>
<dbReference type="InterPro" id="IPR001214">
    <property type="entry name" value="SET_dom"/>
</dbReference>
<dbReference type="Pfam" id="PF00856">
    <property type="entry name" value="SET"/>
    <property type="match status" value="1"/>
</dbReference>
<dbReference type="InterPro" id="IPR036396">
    <property type="entry name" value="Cyt_P450_sf"/>
</dbReference>
<keyword evidence="11" id="KW-1185">Reference proteome</keyword>
<evidence type="ECO:0000256" key="6">
    <source>
        <dbReference type="ARBA" id="ARBA00023004"/>
    </source>
</evidence>
<keyword evidence="7" id="KW-0503">Monooxygenase</keyword>
<dbReference type="InterPro" id="IPR050196">
    <property type="entry name" value="Cytochrome_P450_Monoox"/>
</dbReference>
<dbReference type="SMART" id="SM00317">
    <property type="entry name" value="SET"/>
    <property type="match status" value="1"/>
</dbReference>
<keyword evidence="9" id="KW-0812">Transmembrane</keyword>
<dbReference type="PRINTS" id="PR00465">
    <property type="entry name" value="EP450IV"/>
</dbReference>
<dbReference type="InterPro" id="IPR001128">
    <property type="entry name" value="Cyt_P450"/>
</dbReference>
<comment type="function">
    <text evidence="2">May be involved in the metabolism of insect hormones and in the breakdown of synthetic insecticides.</text>
</comment>
<dbReference type="Proteomes" id="UP000005239">
    <property type="component" value="Unassembled WGS sequence"/>
</dbReference>
<protein>
    <submittedName>
        <fullName evidence="10">Cytochrome P450</fullName>
    </submittedName>
</protein>
<dbReference type="Gene3D" id="2.170.270.10">
    <property type="entry name" value="SET domain"/>
    <property type="match status" value="1"/>
</dbReference>
<keyword evidence="6" id="KW-0408">Iron</keyword>
<evidence type="ECO:0000256" key="5">
    <source>
        <dbReference type="ARBA" id="ARBA00022723"/>
    </source>
</evidence>
<dbReference type="AlphaFoldDB" id="A0A2A6B2H4"/>
<keyword evidence="4" id="KW-0349">Heme</keyword>
<accession>A0A8R1UEH5</accession>
<proteinExistence type="inferred from homology"/>